<evidence type="ECO:0000256" key="1">
    <source>
        <dbReference type="SAM" id="MobiDB-lite"/>
    </source>
</evidence>
<feature type="compositionally biased region" description="Basic residues" evidence="1">
    <location>
        <begin position="10"/>
        <end position="25"/>
    </location>
</feature>
<gene>
    <name evidence="2" type="ORF">Pfra01_002579900</name>
</gene>
<keyword evidence="3" id="KW-1185">Reference proteome</keyword>
<sequence>MIPETPATLVRHHKSPKQPGRRSPRRSLDQATFVSAQSPPQTPPRPALGLIATSPHVDPEGAENTESNDDQNSTSDSTILNGAVSDAESGAEDDEIEASVLGNELLQDNNDDLNSVDDEADAYLYGAMESGDEGEKDDIETGE</sequence>
<protein>
    <submittedName>
        <fullName evidence="2">Unnamed protein product</fullName>
    </submittedName>
</protein>
<comment type="caution">
    <text evidence="2">The sequence shown here is derived from an EMBL/GenBank/DDBJ whole genome shotgun (WGS) entry which is preliminary data.</text>
</comment>
<organism evidence="2 3">
    <name type="scientific">Phytophthora fragariaefolia</name>
    <dbReference type="NCBI Taxonomy" id="1490495"/>
    <lineage>
        <taxon>Eukaryota</taxon>
        <taxon>Sar</taxon>
        <taxon>Stramenopiles</taxon>
        <taxon>Oomycota</taxon>
        <taxon>Peronosporomycetes</taxon>
        <taxon>Peronosporales</taxon>
        <taxon>Peronosporaceae</taxon>
        <taxon>Phytophthora</taxon>
    </lineage>
</organism>
<reference evidence="2" key="1">
    <citation type="submission" date="2023-04" db="EMBL/GenBank/DDBJ databases">
        <title>Phytophthora fragariaefolia NBRC 109709.</title>
        <authorList>
            <person name="Ichikawa N."/>
            <person name="Sato H."/>
            <person name="Tonouchi N."/>
        </authorList>
    </citation>
    <scope>NUCLEOTIDE SEQUENCE</scope>
    <source>
        <strain evidence="2">NBRC 109709</strain>
    </source>
</reference>
<feature type="compositionally biased region" description="Polar residues" evidence="1">
    <location>
        <begin position="29"/>
        <end position="39"/>
    </location>
</feature>
<dbReference type="AlphaFoldDB" id="A0A9W6YBV5"/>
<evidence type="ECO:0000313" key="2">
    <source>
        <dbReference type="EMBL" id="GMF59622.1"/>
    </source>
</evidence>
<dbReference type="EMBL" id="BSXT01005074">
    <property type="protein sequence ID" value="GMF59622.1"/>
    <property type="molecule type" value="Genomic_DNA"/>
</dbReference>
<accession>A0A9W6YBV5</accession>
<dbReference type="Proteomes" id="UP001165121">
    <property type="component" value="Unassembled WGS sequence"/>
</dbReference>
<name>A0A9W6YBV5_9STRA</name>
<proteinExistence type="predicted"/>
<feature type="region of interest" description="Disordered" evidence="1">
    <location>
        <begin position="1"/>
        <end position="95"/>
    </location>
</feature>
<feature type="compositionally biased region" description="Acidic residues" evidence="1">
    <location>
        <begin position="60"/>
        <end position="69"/>
    </location>
</feature>
<evidence type="ECO:0000313" key="3">
    <source>
        <dbReference type="Proteomes" id="UP001165121"/>
    </source>
</evidence>